<dbReference type="AlphaFoldDB" id="A0A7W7XBZ5"/>
<protein>
    <submittedName>
        <fullName evidence="1">Uncharacterized protein</fullName>
    </submittedName>
</protein>
<sequence>MEKYSYEKKPAFFRCISACTFFEADAVETEAVLGNLTTDAELDQELDAILGLQEA</sequence>
<organism evidence="1 2">
    <name type="scientific">Streptomyces nymphaeiformis</name>
    <dbReference type="NCBI Taxonomy" id="2663842"/>
    <lineage>
        <taxon>Bacteria</taxon>
        <taxon>Bacillati</taxon>
        <taxon>Actinomycetota</taxon>
        <taxon>Actinomycetes</taxon>
        <taxon>Kitasatosporales</taxon>
        <taxon>Streptomycetaceae</taxon>
        <taxon>Streptomyces</taxon>
    </lineage>
</organism>
<accession>A0A7W7XBZ5</accession>
<name>A0A7W7XBZ5_9ACTN</name>
<gene>
    <name evidence="1" type="ORF">GGE06_002603</name>
</gene>
<dbReference type="RefSeq" id="WP_181924716.1">
    <property type="nucleotide sequence ID" value="NZ_JACHJY010000003.1"/>
</dbReference>
<proteinExistence type="predicted"/>
<evidence type="ECO:0000313" key="2">
    <source>
        <dbReference type="Proteomes" id="UP000582643"/>
    </source>
</evidence>
<comment type="caution">
    <text evidence="1">The sequence shown here is derived from an EMBL/GenBank/DDBJ whole genome shotgun (WGS) entry which is preliminary data.</text>
</comment>
<keyword evidence="2" id="KW-1185">Reference proteome</keyword>
<evidence type="ECO:0000313" key="1">
    <source>
        <dbReference type="EMBL" id="MBB4981693.1"/>
    </source>
</evidence>
<dbReference type="EMBL" id="JACHJY010000003">
    <property type="protein sequence ID" value="MBB4981693.1"/>
    <property type="molecule type" value="Genomic_DNA"/>
</dbReference>
<dbReference type="Proteomes" id="UP000582643">
    <property type="component" value="Unassembled WGS sequence"/>
</dbReference>
<reference evidence="1 2" key="1">
    <citation type="submission" date="2020-08" db="EMBL/GenBank/DDBJ databases">
        <title>Genomic Encyclopedia of Type Strains, Phase III (KMG-III): the genomes of soil and plant-associated and newly described type strains.</title>
        <authorList>
            <person name="Whitman W."/>
        </authorList>
    </citation>
    <scope>NUCLEOTIDE SEQUENCE [LARGE SCALE GENOMIC DNA]</scope>
    <source>
        <strain evidence="1 2">SFB5A</strain>
    </source>
</reference>